<dbReference type="Proteomes" id="UP000265120">
    <property type="component" value="Chromosome 8"/>
</dbReference>
<evidence type="ECO:0000256" key="3">
    <source>
        <dbReference type="ARBA" id="ARBA00022448"/>
    </source>
</evidence>
<evidence type="ECO:0000256" key="10">
    <source>
        <dbReference type="ARBA" id="ARBA00023136"/>
    </source>
</evidence>
<dbReference type="GO" id="GO:0005307">
    <property type="term" value="F:choline:sodium symporter activity"/>
    <property type="evidence" value="ECO:0007669"/>
    <property type="project" value="TreeGrafter"/>
</dbReference>
<feature type="transmembrane region" description="Helical" evidence="15">
    <location>
        <begin position="247"/>
        <end position="265"/>
    </location>
</feature>
<dbReference type="InterPro" id="IPR001734">
    <property type="entry name" value="Na/solute_symporter"/>
</dbReference>
<dbReference type="PROSITE" id="PS50283">
    <property type="entry name" value="NA_SOLUT_SYMP_3"/>
    <property type="match status" value="1"/>
</dbReference>
<feature type="transmembrane region" description="Helical" evidence="15">
    <location>
        <begin position="437"/>
        <end position="460"/>
    </location>
</feature>
<dbReference type="GeneID" id="103382832"/>
<dbReference type="STRING" id="244447.ENSCSEP00000015452"/>
<comment type="subcellular location">
    <subcellularLocation>
        <location evidence="1">Membrane</location>
        <topology evidence="1">Multi-pass membrane protein</topology>
    </subcellularLocation>
</comment>
<feature type="transmembrane region" description="Helical" evidence="15">
    <location>
        <begin position="333"/>
        <end position="358"/>
    </location>
</feature>
<evidence type="ECO:0000256" key="15">
    <source>
        <dbReference type="SAM" id="Phobius"/>
    </source>
</evidence>
<keyword evidence="10 15" id="KW-0472">Membrane</keyword>
<proteinExistence type="inferred from homology"/>
<evidence type="ECO:0000256" key="4">
    <source>
        <dbReference type="ARBA" id="ARBA00022692"/>
    </source>
</evidence>
<keyword evidence="17" id="KW-1185">Reference proteome</keyword>
<keyword evidence="7 15" id="KW-1133">Transmembrane helix</keyword>
<dbReference type="InterPro" id="IPR052244">
    <property type="entry name" value="Choline_transporter"/>
</dbReference>
<feature type="transmembrane region" description="Helical" evidence="15">
    <location>
        <begin position="84"/>
        <end position="107"/>
    </location>
</feature>
<feature type="transmembrane region" description="Helical" evidence="15">
    <location>
        <begin position="192"/>
        <end position="210"/>
    </location>
</feature>
<keyword evidence="11" id="KW-0325">Glycoprotein</keyword>
<dbReference type="InParanoid" id="A0A3P8VM85"/>
<feature type="region of interest" description="Disordered" evidence="14">
    <location>
        <begin position="516"/>
        <end position="539"/>
    </location>
</feature>
<dbReference type="Gene3D" id="1.20.1730.10">
    <property type="entry name" value="Sodium/glucose cotransporter"/>
    <property type="match status" value="1"/>
</dbReference>
<evidence type="ECO:0000313" key="16">
    <source>
        <dbReference type="Ensembl" id="ENSCSEP00000015452.1"/>
    </source>
</evidence>
<dbReference type="PANTHER" id="PTHR45897:SF5">
    <property type="entry name" value="HIGH AFFINITY CHOLINE TRANSPORTER 1"/>
    <property type="match status" value="1"/>
</dbReference>
<comment type="similarity">
    <text evidence="2 13">Belongs to the sodium:solute symporter (SSF) (TC 2.A.21) family.</text>
</comment>
<evidence type="ECO:0000256" key="7">
    <source>
        <dbReference type="ARBA" id="ARBA00022989"/>
    </source>
</evidence>
<reference evidence="16" key="2">
    <citation type="submission" date="2025-08" db="UniProtKB">
        <authorList>
            <consortium name="Ensembl"/>
        </authorList>
    </citation>
    <scope>IDENTIFICATION</scope>
</reference>
<dbReference type="AlphaFoldDB" id="A0A3P8VM85"/>
<evidence type="ECO:0000256" key="12">
    <source>
        <dbReference type="ARBA" id="ARBA00023201"/>
    </source>
</evidence>
<feature type="transmembrane region" description="Helical" evidence="15">
    <location>
        <begin position="407"/>
        <end position="430"/>
    </location>
</feature>
<evidence type="ECO:0000256" key="13">
    <source>
        <dbReference type="RuleBase" id="RU362091"/>
    </source>
</evidence>
<dbReference type="Ensembl" id="ENSCSET00000015641.1">
    <property type="protein sequence ID" value="ENSCSEP00000015452.1"/>
    <property type="gene ID" value="ENSCSEG00000009931.1"/>
</dbReference>
<evidence type="ECO:0000313" key="17">
    <source>
        <dbReference type="Proteomes" id="UP000265120"/>
    </source>
</evidence>
<evidence type="ECO:0000256" key="6">
    <source>
        <dbReference type="ARBA" id="ARBA00022979"/>
    </source>
</evidence>
<feature type="transmembrane region" description="Helical" evidence="15">
    <location>
        <begin position="277"/>
        <end position="299"/>
    </location>
</feature>
<feature type="transmembrane region" description="Helical" evidence="15">
    <location>
        <begin position="51"/>
        <end position="72"/>
    </location>
</feature>
<accession>A0A3P8VM85</accession>
<keyword evidence="3" id="KW-0813">Transport</keyword>
<evidence type="ECO:0000256" key="11">
    <source>
        <dbReference type="ARBA" id="ARBA00023180"/>
    </source>
</evidence>
<keyword evidence="12" id="KW-0739">Sodium transport</keyword>
<dbReference type="GO" id="GO:0008292">
    <property type="term" value="P:acetylcholine biosynthetic process"/>
    <property type="evidence" value="ECO:0007669"/>
    <property type="project" value="TreeGrafter"/>
</dbReference>
<reference evidence="16 17" key="1">
    <citation type="journal article" date="2014" name="Nat. Genet.">
        <title>Whole-genome sequence of a flatfish provides insights into ZW sex chromosome evolution and adaptation to a benthic lifestyle.</title>
        <authorList>
            <person name="Chen S."/>
            <person name="Zhang G."/>
            <person name="Shao C."/>
            <person name="Huang Q."/>
            <person name="Liu G."/>
            <person name="Zhang P."/>
            <person name="Song W."/>
            <person name="An N."/>
            <person name="Chalopin D."/>
            <person name="Volff J.N."/>
            <person name="Hong Y."/>
            <person name="Li Q."/>
            <person name="Sha Z."/>
            <person name="Zhou H."/>
            <person name="Xie M."/>
            <person name="Yu Q."/>
            <person name="Liu Y."/>
            <person name="Xiang H."/>
            <person name="Wang N."/>
            <person name="Wu K."/>
            <person name="Yang C."/>
            <person name="Zhou Q."/>
            <person name="Liao X."/>
            <person name="Yang L."/>
            <person name="Hu Q."/>
            <person name="Zhang J."/>
            <person name="Meng L."/>
            <person name="Jin L."/>
            <person name="Tian Y."/>
            <person name="Lian J."/>
            <person name="Yang J."/>
            <person name="Miao G."/>
            <person name="Liu S."/>
            <person name="Liang Z."/>
            <person name="Yan F."/>
            <person name="Li Y."/>
            <person name="Sun B."/>
            <person name="Zhang H."/>
            <person name="Zhang J."/>
            <person name="Zhu Y."/>
            <person name="Du M."/>
            <person name="Zhao Y."/>
            <person name="Schartl M."/>
            <person name="Tang Q."/>
            <person name="Wang J."/>
        </authorList>
    </citation>
    <scope>NUCLEOTIDE SEQUENCE</scope>
</reference>
<sequence>MTRNWLGLLSIGVFYVMVLATGIWASRKSKREERKCTENRSEVAMVGRRNLNIWVSIFTMTATWVGGGYIMANASLVYNPTKGLVWALVSPIGFSLTMILGGLFFVGPVRSKEYVTIMDPFQKKYGNTVTAIIFIPSLLADIFWIACILGILGGTISIVMDISSWLAVVISAAVAIIYTLMGGLYSVAYTDVIQLCLIFIGLWLCVPFVLMSPYSTNATVTAVTQLSQQPWMGRLEVEDAGRWIDDLLLMAIGGICYQAFYQRVLSSASVTQGKVMCFSAAVLCPIFAIPSLIIGGVAASTNWNQTSYGSPSPHERGQTGMILPIALQHLCPYFISVAGVGALAASVMSSVDSALLSAASMLGRNVFKNIIYKKASEKCILVVVKVSVLLCGIIGTCLALVSTSIHLFWIISTDVMYSMMTPQVICTLFLPQRVNHYGACSGFVVAMVLRALVGEPLLSLPDVLPLPWDKVKEDGHLQRLFPFCTAIMFITTATILGVSAFSMWLSEKMQRKRSADGVADTGLQEIPPVQKSLLKDESG</sequence>
<dbReference type="GO" id="GO:0005886">
    <property type="term" value="C:plasma membrane"/>
    <property type="evidence" value="ECO:0007669"/>
    <property type="project" value="TreeGrafter"/>
</dbReference>
<protein>
    <submittedName>
        <fullName evidence="16">High affinity choline transporter 1-like</fullName>
    </submittedName>
</protein>
<feature type="transmembrane region" description="Helical" evidence="15">
    <location>
        <begin position="128"/>
        <end position="156"/>
    </location>
</feature>
<dbReference type="OMA" id="YSMMTPQ"/>
<keyword evidence="9" id="KW-0406">Ion transport</keyword>
<dbReference type="PANTHER" id="PTHR45897">
    <property type="entry name" value="HIGH-AFFINITY CHOLINE TRANSPORTER 1"/>
    <property type="match status" value="1"/>
</dbReference>
<dbReference type="OrthoDB" id="5990676at2759"/>
<feature type="transmembrane region" description="Helical" evidence="15">
    <location>
        <begin position="6"/>
        <end position="25"/>
    </location>
</feature>
<organism evidence="16 17">
    <name type="scientific">Cynoglossus semilaevis</name>
    <name type="common">Tongue sole</name>
    <dbReference type="NCBI Taxonomy" id="244447"/>
    <lineage>
        <taxon>Eukaryota</taxon>
        <taxon>Metazoa</taxon>
        <taxon>Chordata</taxon>
        <taxon>Craniata</taxon>
        <taxon>Vertebrata</taxon>
        <taxon>Euteleostomi</taxon>
        <taxon>Actinopterygii</taxon>
        <taxon>Neopterygii</taxon>
        <taxon>Teleostei</taxon>
        <taxon>Neoteleostei</taxon>
        <taxon>Acanthomorphata</taxon>
        <taxon>Carangaria</taxon>
        <taxon>Pleuronectiformes</taxon>
        <taxon>Pleuronectoidei</taxon>
        <taxon>Cynoglossidae</taxon>
        <taxon>Cynoglossinae</taxon>
        <taxon>Cynoglossus</taxon>
    </lineage>
</organism>
<keyword evidence="4 15" id="KW-0812">Transmembrane</keyword>
<evidence type="ECO:0000256" key="2">
    <source>
        <dbReference type="ARBA" id="ARBA00006434"/>
    </source>
</evidence>
<feature type="transmembrane region" description="Helical" evidence="15">
    <location>
        <begin position="379"/>
        <end position="401"/>
    </location>
</feature>
<reference evidence="16" key="3">
    <citation type="submission" date="2025-09" db="UniProtKB">
        <authorList>
            <consortium name="Ensembl"/>
        </authorList>
    </citation>
    <scope>IDENTIFICATION</scope>
</reference>
<keyword evidence="5" id="KW-0769">Symport</keyword>
<feature type="transmembrane region" description="Helical" evidence="15">
    <location>
        <begin position="162"/>
        <end position="180"/>
    </location>
</feature>
<evidence type="ECO:0000256" key="14">
    <source>
        <dbReference type="SAM" id="MobiDB-lite"/>
    </source>
</evidence>
<evidence type="ECO:0000256" key="1">
    <source>
        <dbReference type="ARBA" id="ARBA00004141"/>
    </source>
</evidence>
<dbReference type="RefSeq" id="XP_008313982.1">
    <property type="nucleotide sequence ID" value="XM_008315760.3"/>
</dbReference>
<feature type="transmembrane region" description="Helical" evidence="15">
    <location>
        <begin position="480"/>
        <end position="505"/>
    </location>
</feature>
<dbReference type="InterPro" id="IPR038377">
    <property type="entry name" value="Na/Glc_symporter_sf"/>
</dbReference>
<evidence type="ECO:0000256" key="8">
    <source>
        <dbReference type="ARBA" id="ARBA00023053"/>
    </source>
</evidence>
<dbReference type="KEGG" id="csem:103382832"/>
<dbReference type="CDD" id="cd11474">
    <property type="entry name" value="SLC5sbd_CHT"/>
    <property type="match status" value="1"/>
</dbReference>
<dbReference type="GeneTree" id="ENSGT00940000163454"/>
<keyword evidence="8" id="KW-0915">Sodium</keyword>
<evidence type="ECO:0000256" key="5">
    <source>
        <dbReference type="ARBA" id="ARBA00022847"/>
    </source>
</evidence>
<keyword evidence="6" id="KW-0530">Neurotransmitter biosynthesis</keyword>
<dbReference type="Pfam" id="PF00474">
    <property type="entry name" value="SSF"/>
    <property type="match status" value="1"/>
</dbReference>
<evidence type="ECO:0000256" key="9">
    <source>
        <dbReference type="ARBA" id="ARBA00023065"/>
    </source>
</evidence>
<name>A0A3P8VM85_CYNSE</name>